<sequence length="315" mass="35839">MRIKRDVVESRIKIIGHVKVGMVTKNAEGKEFPKSLDYFHIDSGTTDPLYAQNVLKALGTVKPRTLHIVFVSDDDNINCDERYELIVKKRIYAYGDGETFFERGEKDDGFKMYPVDQFPKIKDDILARGKKLQANAEWSEVLRLRFLILEYRDVVALWQFTTHGSASSIKEIVSNYEMVKKMTGGRVRGIPFDMNVKMVKSGKVGASHKFPVVSIMANLSYDNLNKLEKLTGEGRNITGIITNELMDDIEPTPLIEFKEQEPEDPEAMINGAKTLDELAEAVSVIRKMELDPLRREHLIHVYAEKKVELMKGGAK</sequence>
<organism evidence="1 2">
    <name type="scientific">Candidatus Magnetobacterium casense</name>
    <dbReference type="NCBI Taxonomy" id="1455061"/>
    <lineage>
        <taxon>Bacteria</taxon>
        <taxon>Pseudomonadati</taxon>
        <taxon>Nitrospirota</taxon>
        <taxon>Thermodesulfovibrionia</taxon>
        <taxon>Thermodesulfovibrionales</taxon>
        <taxon>Candidatus Magnetobacteriaceae</taxon>
        <taxon>Candidatus Magnetobacterium</taxon>
    </lineage>
</organism>
<keyword evidence="2" id="KW-1185">Reference proteome</keyword>
<dbReference type="Proteomes" id="UP001196980">
    <property type="component" value="Unassembled WGS sequence"/>
</dbReference>
<dbReference type="Pfam" id="PF18897">
    <property type="entry name" value="Gp3-like"/>
    <property type="match status" value="1"/>
</dbReference>
<name>A0ABS6S0G2_9BACT</name>
<proteinExistence type="predicted"/>
<dbReference type="RefSeq" id="WP_218252964.1">
    <property type="nucleotide sequence ID" value="NZ_JABXWD010000240.1"/>
</dbReference>
<evidence type="ECO:0000313" key="2">
    <source>
        <dbReference type="Proteomes" id="UP001196980"/>
    </source>
</evidence>
<dbReference type="InterPro" id="IPR043991">
    <property type="entry name" value="Gp3-like"/>
</dbReference>
<reference evidence="1 2" key="1">
    <citation type="journal article" date="2020" name="J Geophys Res Biogeosci">
        <title>Magnetotaxis as an Adaptation to Enable Bacterial Shuttling of Microbial Sulfur and Sulfur Cycling Across Aquatic Oxic#Anoxic Interfaces.</title>
        <authorList>
            <person name="Li J."/>
            <person name="Liu P."/>
            <person name="Wang J."/>
            <person name="Roberts A.P."/>
            <person name="Pan Y."/>
        </authorList>
    </citation>
    <scope>NUCLEOTIDE SEQUENCE [LARGE SCALE GENOMIC DNA]</scope>
    <source>
        <strain evidence="1 2">MYR-1_YQ</strain>
    </source>
</reference>
<accession>A0ABS6S0G2</accession>
<dbReference type="EMBL" id="JABXWD010000240">
    <property type="protein sequence ID" value="MBV6342345.1"/>
    <property type="molecule type" value="Genomic_DNA"/>
</dbReference>
<evidence type="ECO:0000313" key="1">
    <source>
        <dbReference type="EMBL" id="MBV6342345.1"/>
    </source>
</evidence>
<comment type="caution">
    <text evidence="1">The sequence shown here is derived from an EMBL/GenBank/DDBJ whole genome shotgun (WGS) entry which is preliminary data.</text>
</comment>
<gene>
    <name evidence="1" type="ORF">HWQ67_12190</name>
</gene>
<protein>
    <submittedName>
        <fullName evidence="1">Uncharacterized protein</fullName>
    </submittedName>
</protein>